<dbReference type="InterPro" id="IPR012349">
    <property type="entry name" value="Split_barrel_FMN-bd"/>
</dbReference>
<proteinExistence type="predicted"/>
<dbReference type="RefSeq" id="WP_169206549.1">
    <property type="nucleotide sequence ID" value="NZ_CP059560.1"/>
</dbReference>
<dbReference type="Gene3D" id="2.30.110.10">
    <property type="entry name" value="Electron Transport, Fmn-binding Protein, Chain A"/>
    <property type="match status" value="1"/>
</dbReference>
<protein>
    <recommendedName>
        <fullName evidence="4">Pyridoxamine 5'-phosphate oxidase putative domain-containing protein</fullName>
    </recommendedName>
</protein>
<keyword evidence="3" id="KW-1185">Reference proteome</keyword>
<gene>
    <name evidence="2" type="ORF">GPA26_11875</name>
</gene>
<name>A0ABX1MVR1_9RHOO</name>
<accession>A0ABX1MVR1</accession>
<evidence type="ECO:0000313" key="2">
    <source>
        <dbReference type="EMBL" id="NMF89172.1"/>
    </source>
</evidence>
<evidence type="ECO:0000256" key="1">
    <source>
        <dbReference type="SAM" id="MobiDB-lite"/>
    </source>
</evidence>
<reference evidence="2 3" key="1">
    <citation type="submission" date="2019-12" db="EMBL/GenBank/DDBJ databases">
        <title>Comparative genomics gives insights into the taxonomy of the Azoarcus-Aromatoleum group and reveals separate origins of nif in the plant-associated Azoarcus and non-plant-associated Aromatoleum sub-groups.</title>
        <authorList>
            <person name="Lafos M."/>
            <person name="Maluk M."/>
            <person name="Batista M."/>
            <person name="Junghare M."/>
            <person name="Carmona M."/>
            <person name="Faoro H."/>
            <person name="Cruz L.M."/>
            <person name="Battistoni F."/>
            <person name="De Souza E."/>
            <person name="Pedrosa F."/>
            <person name="Chen W.-M."/>
            <person name="Poole P.S."/>
            <person name="Dixon R.A."/>
            <person name="James E.K."/>
        </authorList>
    </citation>
    <scope>NUCLEOTIDE SEQUENCE [LARGE SCALE GENOMIC DNA]</scope>
    <source>
        <strain evidence="2 3">ToN1</strain>
    </source>
</reference>
<comment type="caution">
    <text evidence="2">The sequence shown here is derived from an EMBL/GenBank/DDBJ whole genome shotgun (WGS) entry which is preliminary data.</text>
</comment>
<feature type="region of interest" description="Disordered" evidence="1">
    <location>
        <begin position="1"/>
        <end position="22"/>
    </location>
</feature>
<sequence length="182" mass="19212">MSTSACDRMPDQPSSVSSAVPESPIDADHAAFITTAGVSISVGSSSADLLPSITRGIGCRVVPDRLRASVFVVAEQSRDLLDDVRDTRRIAVVFSEPHSHRTLQIKGRDAVVEALEAGDRDRIERYRAAFSAELGEIGFGPLFTHALIDSGGGEVVAIAFTPCAAFDQTPGPRAGEPLAHAK</sequence>
<feature type="compositionally biased region" description="Low complexity" evidence="1">
    <location>
        <begin position="13"/>
        <end position="22"/>
    </location>
</feature>
<evidence type="ECO:0000313" key="3">
    <source>
        <dbReference type="Proteomes" id="UP000652074"/>
    </source>
</evidence>
<dbReference type="EMBL" id="WTVR01000020">
    <property type="protein sequence ID" value="NMF89172.1"/>
    <property type="molecule type" value="Genomic_DNA"/>
</dbReference>
<dbReference type="Proteomes" id="UP000652074">
    <property type="component" value="Unassembled WGS sequence"/>
</dbReference>
<evidence type="ECO:0008006" key="4">
    <source>
        <dbReference type="Google" id="ProtNLM"/>
    </source>
</evidence>
<organism evidence="2 3">
    <name type="scientific">Aromatoleum petrolei</name>
    <dbReference type="NCBI Taxonomy" id="76116"/>
    <lineage>
        <taxon>Bacteria</taxon>
        <taxon>Pseudomonadati</taxon>
        <taxon>Pseudomonadota</taxon>
        <taxon>Betaproteobacteria</taxon>
        <taxon>Rhodocyclales</taxon>
        <taxon>Rhodocyclaceae</taxon>
        <taxon>Aromatoleum</taxon>
    </lineage>
</organism>